<proteinExistence type="predicted"/>
<dbReference type="PANTHER" id="PTHR39515:SF2">
    <property type="entry name" value="HTH-TYPE TRANSCRIPTIONAL REGULATOR RV0880"/>
    <property type="match status" value="1"/>
</dbReference>
<reference evidence="2" key="1">
    <citation type="submission" date="2020-12" db="EMBL/GenBank/DDBJ databases">
        <title>Genomic characterization of non-nitrogen-fixing Frankia strains.</title>
        <authorList>
            <person name="Carlos-Shanley C."/>
            <person name="Guerra T."/>
            <person name="Hahn D."/>
        </authorList>
    </citation>
    <scope>NUCLEOTIDE SEQUENCE</scope>
    <source>
        <strain evidence="2">CN6</strain>
    </source>
</reference>
<dbReference type="EMBL" id="JAEACQ010000295">
    <property type="protein sequence ID" value="MBL7632124.1"/>
    <property type="molecule type" value="Genomic_DNA"/>
</dbReference>
<dbReference type="SUPFAM" id="SSF46785">
    <property type="entry name" value="Winged helix' DNA-binding domain"/>
    <property type="match status" value="1"/>
</dbReference>
<dbReference type="AlphaFoldDB" id="A0A937RRP5"/>
<evidence type="ECO:0000259" key="1">
    <source>
        <dbReference type="PROSITE" id="PS50995"/>
    </source>
</evidence>
<dbReference type="SMART" id="SM00347">
    <property type="entry name" value="HTH_MARR"/>
    <property type="match status" value="1"/>
</dbReference>
<dbReference type="Proteomes" id="UP000604475">
    <property type="component" value="Unassembled WGS sequence"/>
</dbReference>
<evidence type="ECO:0000313" key="2">
    <source>
        <dbReference type="EMBL" id="MBL7632124.1"/>
    </source>
</evidence>
<dbReference type="InterPro" id="IPR052526">
    <property type="entry name" value="HTH-type_Bedaq_tolerance"/>
</dbReference>
<dbReference type="InterPro" id="IPR036388">
    <property type="entry name" value="WH-like_DNA-bd_sf"/>
</dbReference>
<dbReference type="InterPro" id="IPR036390">
    <property type="entry name" value="WH_DNA-bd_sf"/>
</dbReference>
<comment type="caution">
    <text evidence="2">The sequence shown here is derived from an EMBL/GenBank/DDBJ whole genome shotgun (WGS) entry which is preliminary data.</text>
</comment>
<feature type="domain" description="HTH marR-type" evidence="1">
    <location>
        <begin position="1"/>
        <end position="106"/>
    </location>
</feature>
<organism evidence="2 3">
    <name type="scientific">Frankia nepalensis</name>
    <dbReference type="NCBI Taxonomy" id="1836974"/>
    <lineage>
        <taxon>Bacteria</taxon>
        <taxon>Bacillati</taxon>
        <taxon>Actinomycetota</taxon>
        <taxon>Actinomycetes</taxon>
        <taxon>Frankiales</taxon>
        <taxon>Frankiaceae</taxon>
        <taxon>Frankia</taxon>
    </lineage>
</organism>
<dbReference type="Pfam" id="PF01047">
    <property type="entry name" value="MarR"/>
    <property type="match status" value="1"/>
</dbReference>
<dbReference type="InterPro" id="IPR000835">
    <property type="entry name" value="HTH_MarR-typ"/>
</dbReference>
<evidence type="ECO:0000313" key="3">
    <source>
        <dbReference type="Proteomes" id="UP000604475"/>
    </source>
</evidence>
<name>A0A937RRP5_9ACTN</name>
<gene>
    <name evidence="2" type="ORF">I7412_34220</name>
</gene>
<dbReference type="PROSITE" id="PS50995">
    <property type="entry name" value="HTH_MARR_2"/>
    <property type="match status" value="1"/>
</dbReference>
<dbReference type="Gene3D" id="1.10.10.10">
    <property type="entry name" value="Winged helix-like DNA-binding domain superfamily/Winged helix DNA-binding domain"/>
    <property type="match status" value="1"/>
</dbReference>
<accession>A0A937RRP5</accession>
<dbReference type="GO" id="GO:0003700">
    <property type="term" value="F:DNA-binding transcription factor activity"/>
    <property type="evidence" value="ECO:0007669"/>
    <property type="project" value="InterPro"/>
</dbReference>
<keyword evidence="3" id="KW-1185">Reference proteome</keyword>
<dbReference type="PANTHER" id="PTHR39515">
    <property type="entry name" value="CONSERVED PROTEIN"/>
    <property type="match status" value="1"/>
</dbReference>
<protein>
    <submittedName>
        <fullName evidence="2">MarR family transcriptional regulator</fullName>
    </submittedName>
</protein>
<sequence length="123" mass="13266">MSLTAASTLATIERTGPRRVTDLAVTERITQPSMTALVTTLVRAGLAERRPDPQDQRVVLVALTPAGARYLLARRRAGAEAFARLVEKLPPADVAALRAAAPALRHLHDLDEEQRTRAVVGDP</sequence>